<dbReference type="InterPro" id="IPR003016">
    <property type="entry name" value="2-oxoA_DH_lipoyl-BS"/>
</dbReference>
<evidence type="ECO:0000259" key="8">
    <source>
        <dbReference type="PROSITE" id="PS51826"/>
    </source>
</evidence>
<evidence type="ECO:0000256" key="1">
    <source>
        <dbReference type="ARBA" id="ARBA00001938"/>
    </source>
</evidence>
<dbReference type="PANTHER" id="PTHR43178">
    <property type="entry name" value="DIHYDROLIPOAMIDE ACETYLTRANSFERASE COMPONENT OF PYRUVATE DEHYDROGENASE COMPLEX"/>
    <property type="match status" value="1"/>
</dbReference>
<accession>A0A7K0JZY6</accession>
<feature type="compositionally biased region" description="Pro residues" evidence="6">
    <location>
        <begin position="259"/>
        <end position="268"/>
    </location>
</feature>
<feature type="compositionally biased region" description="Low complexity" evidence="6">
    <location>
        <begin position="507"/>
        <end position="517"/>
    </location>
</feature>
<feature type="compositionally biased region" description="Pro residues" evidence="6">
    <location>
        <begin position="134"/>
        <end position="143"/>
    </location>
</feature>
<feature type="compositionally biased region" description="Pro residues" evidence="6">
    <location>
        <begin position="457"/>
        <end position="506"/>
    </location>
</feature>
<keyword evidence="3 9" id="KW-0808">Transferase</keyword>
<feature type="region of interest" description="Disordered" evidence="6">
    <location>
        <begin position="451"/>
        <end position="537"/>
    </location>
</feature>
<dbReference type="InterPro" id="IPR000089">
    <property type="entry name" value="Biotin_lipoyl"/>
</dbReference>
<dbReference type="EMBL" id="VUMY01000001">
    <property type="protein sequence ID" value="MST48763.1"/>
    <property type="molecule type" value="Genomic_DNA"/>
</dbReference>
<feature type="region of interest" description="Disordered" evidence="6">
    <location>
        <begin position="80"/>
        <end position="173"/>
    </location>
</feature>
<dbReference type="Proteomes" id="UP000442535">
    <property type="component" value="Unassembled WGS sequence"/>
</dbReference>
<reference evidence="9 10" key="1">
    <citation type="submission" date="2019-08" db="EMBL/GenBank/DDBJ databases">
        <title>In-depth cultivation of the pig gut microbiome towards novel bacterial diversity and tailored functional studies.</title>
        <authorList>
            <person name="Wylensek D."/>
            <person name="Hitch T.C.A."/>
            <person name="Clavel T."/>
        </authorList>
    </citation>
    <scope>NUCLEOTIDE SEQUENCE [LARGE SCALE GENOMIC DNA]</scope>
    <source>
        <strain evidence="9 10">RF-GAM-744-WT-7</strain>
    </source>
</reference>
<dbReference type="GO" id="GO:0005737">
    <property type="term" value="C:cytoplasm"/>
    <property type="evidence" value="ECO:0007669"/>
    <property type="project" value="TreeGrafter"/>
</dbReference>
<organism evidence="9 10">
    <name type="scientific">Mobiluncus porci</name>
    <dbReference type="NCBI Taxonomy" id="2652278"/>
    <lineage>
        <taxon>Bacteria</taxon>
        <taxon>Bacillati</taxon>
        <taxon>Actinomycetota</taxon>
        <taxon>Actinomycetes</taxon>
        <taxon>Actinomycetales</taxon>
        <taxon>Actinomycetaceae</taxon>
        <taxon>Mobiluncus</taxon>
    </lineage>
</organism>
<feature type="region of interest" description="Disordered" evidence="6">
    <location>
        <begin position="368"/>
        <end position="425"/>
    </location>
</feature>
<sequence>MAQTVSMPVLGESVTEGTVTTWLKKVGDTVAIDEPLLEVSTDKVDTEIPSPVAGVLLNILVPEDETVDVGTPLAEVGEASEMGSTGATPSAAPAEVPNPEIPSTVTASPDGSAQVEWSYPSVPPVPPKAENVPPAAPTPPASPAAPAAPAAPAPAPASASGDSTGEPIKMPALGESVTEGTVTTWLKKVGETVEVDEPLLEVSTDKVDTEIPSPIAGVISQIVVEEDETVEVGTILAYVGGSASGTAPSAAQDSTPAPAATPPAPAAPAVPSAPAAPAQPAPPAAPSAPTPPAMPAPAEPAAPETPADTTAKRTSGSQGEYATPIVRKLAAEKGVDLNTIQGTGVGGRIRKQDVLDAANLYQSAPNRVVPATPATPVAPPQSSGPAVPSAPAAPAAPVPPAPPTPPQPASSGQGTATTSVPTSLGELDMARLAQLFTEVAKAFGQQGAAAPAATPAPAAPSPAPAAPSVPTPPPVPAAPKPPATPTPPAAPAAPAAPTPPPAPAAPSEPAGPSAANAPEPPAQTGGSGGGEPIKMPALGESVTEGTVTTWLKNVGDTVAVDEPLLEVSTDKVDTEIPSPIAGTITEIVVPEDETVEVGTILAYVQ</sequence>
<proteinExistence type="inferred from homology"/>
<comment type="cofactor">
    <cofactor evidence="1">
        <name>(R)-lipoate</name>
        <dbReference type="ChEBI" id="CHEBI:83088"/>
    </cofactor>
</comment>
<dbReference type="Pfam" id="PF00364">
    <property type="entry name" value="Biotin_lipoyl"/>
    <property type="match status" value="3"/>
</dbReference>
<dbReference type="CDD" id="cd06849">
    <property type="entry name" value="lipoyl_domain"/>
    <property type="match status" value="3"/>
</dbReference>
<evidence type="ECO:0000259" key="7">
    <source>
        <dbReference type="PROSITE" id="PS50968"/>
    </source>
</evidence>
<dbReference type="PROSITE" id="PS51826">
    <property type="entry name" value="PSBD"/>
    <property type="match status" value="1"/>
</dbReference>
<dbReference type="Gene3D" id="2.40.50.100">
    <property type="match status" value="3"/>
</dbReference>
<dbReference type="GO" id="GO:0031405">
    <property type="term" value="F:lipoic acid binding"/>
    <property type="evidence" value="ECO:0007669"/>
    <property type="project" value="TreeGrafter"/>
</dbReference>
<dbReference type="PROSITE" id="PS00189">
    <property type="entry name" value="LIPOYL"/>
    <property type="match status" value="3"/>
</dbReference>
<dbReference type="PROSITE" id="PS50968">
    <property type="entry name" value="BIOTINYL_LIPOYL"/>
    <property type="match status" value="3"/>
</dbReference>
<dbReference type="InterPro" id="IPR050743">
    <property type="entry name" value="2-oxoacid_DH_E2_comp"/>
</dbReference>
<evidence type="ECO:0000256" key="3">
    <source>
        <dbReference type="ARBA" id="ARBA00022679"/>
    </source>
</evidence>
<gene>
    <name evidence="9" type="ORF">FYJ63_00555</name>
</gene>
<feature type="domain" description="Lipoyl-binding" evidence="7">
    <location>
        <begin position="2"/>
        <end position="77"/>
    </location>
</feature>
<dbReference type="SUPFAM" id="SSF51230">
    <property type="entry name" value="Single hybrid motif"/>
    <property type="match status" value="3"/>
</dbReference>
<dbReference type="RefSeq" id="WP_154542736.1">
    <property type="nucleotide sequence ID" value="NZ_VUMY01000001.1"/>
</dbReference>
<feature type="domain" description="Lipoyl-binding" evidence="7">
    <location>
        <begin position="165"/>
        <end position="240"/>
    </location>
</feature>
<evidence type="ECO:0000313" key="9">
    <source>
        <dbReference type="EMBL" id="MST48763.1"/>
    </source>
</evidence>
<dbReference type="Pfam" id="PF02817">
    <property type="entry name" value="E3_binding"/>
    <property type="match status" value="1"/>
</dbReference>
<feature type="compositionally biased region" description="Low complexity" evidence="6">
    <location>
        <begin position="368"/>
        <end position="393"/>
    </location>
</feature>
<feature type="compositionally biased region" description="Polar residues" evidence="6">
    <location>
        <begin position="101"/>
        <end position="111"/>
    </location>
</feature>
<dbReference type="InterPro" id="IPR004167">
    <property type="entry name" value="PSBD"/>
</dbReference>
<feature type="compositionally biased region" description="Low complexity" evidence="6">
    <location>
        <begin position="243"/>
        <end position="258"/>
    </location>
</feature>
<dbReference type="InterPro" id="IPR011053">
    <property type="entry name" value="Single_hybrid_motif"/>
</dbReference>
<dbReference type="Gene3D" id="4.10.320.10">
    <property type="entry name" value="E3-binding domain"/>
    <property type="match status" value="1"/>
</dbReference>
<evidence type="ECO:0000313" key="10">
    <source>
        <dbReference type="Proteomes" id="UP000442535"/>
    </source>
</evidence>
<name>A0A7K0JZY6_9ACTO</name>
<dbReference type="AlphaFoldDB" id="A0A7K0JZY6"/>
<dbReference type="PANTHER" id="PTHR43178:SF5">
    <property type="entry name" value="LIPOAMIDE ACYLTRANSFERASE COMPONENT OF BRANCHED-CHAIN ALPHA-KETO ACID DEHYDROGENASE COMPLEX, MITOCHONDRIAL"/>
    <property type="match status" value="1"/>
</dbReference>
<keyword evidence="5" id="KW-0012">Acyltransferase</keyword>
<dbReference type="GO" id="GO:0016407">
    <property type="term" value="F:acetyltransferase activity"/>
    <property type="evidence" value="ECO:0007669"/>
    <property type="project" value="TreeGrafter"/>
</dbReference>
<evidence type="ECO:0000256" key="5">
    <source>
        <dbReference type="ARBA" id="ARBA00023315"/>
    </source>
</evidence>
<feature type="region of interest" description="Disordered" evidence="6">
    <location>
        <begin position="243"/>
        <end position="322"/>
    </location>
</feature>
<keyword evidence="10" id="KW-1185">Reference proteome</keyword>
<evidence type="ECO:0000256" key="2">
    <source>
        <dbReference type="ARBA" id="ARBA00007317"/>
    </source>
</evidence>
<feature type="domain" description="Lipoyl-binding" evidence="7">
    <location>
        <begin position="530"/>
        <end position="605"/>
    </location>
</feature>
<feature type="compositionally biased region" description="Pro residues" evidence="6">
    <location>
        <begin position="394"/>
        <end position="408"/>
    </location>
</feature>
<protein>
    <submittedName>
        <fullName evidence="9">Dihydrolipoyllysine succinyltransferase</fullName>
    </submittedName>
</protein>
<comment type="caution">
    <text evidence="9">The sequence shown here is derived from an EMBL/GenBank/DDBJ whole genome shotgun (WGS) entry which is preliminary data.</text>
</comment>
<dbReference type="InterPro" id="IPR036625">
    <property type="entry name" value="E3-bd_dom_sf"/>
</dbReference>
<comment type="similarity">
    <text evidence="2">Belongs to the 2-oxoacid dehydrogenase family.</text>
</comment>
<dbReference type="SUPFAM" id="SSF47005">
    <property type="entry name" value="Peripheral subunit-binding domain of 2-oxo acid dehydrogenase complex"/>
    <property type="match status" value="1"/>
</dbReference>
<evidence type="ECO:0000256" key="4">
    <source>
        <dbReference type="ARBA" id="ARBA00022823"/>
    </source>
</evidence>
<feature type="compositionally biased region" description="Pro residues" evidence="6">
    <location>
        <begin position="277"/>
        <end position="300"/>
    </location>
</feature>
<feature type="domain" description="Peripheral subunit-binding (PSBD)" evidence="8">
    <location>
        <begin position="321"/>
        <end position="358"/>
    </location>
</feature>
<keyword evidence="4" id="KW-0450">Lipoyl</keyword>
<evidence type="ECO:0000256" key="6">
    <source>
        <dbReference type="SAM" id="MobiDB-lite"/>
    </source>
</evidence>